<dbReference type="InParanoid" id="Q8TTF4"/>
<name>Q8TTF4_METAC</name>
<accession>Q8TTF4</accession>
<reference evidence="1 2" key="1">
    <citation type="journal article" date="2002" name="Genome Res.">
        <title>The genome of Methanosarcina acetivorans reveals extensive metabolic and physiological diversity.</title>
        <authorList>
            <person name="Galagan J.E."/>
            <person name="Nusbaum C."/>
            <person name="Roy A."/>
            <person name="Endrizzi M.G."/>
            <person name="Macdonald P."/>
            <person name="FitzHugh W."/>
            <person name="Calvo S."/>
            <person name="Engels R."/>
            <person name="Smirnov S."/>
            <person name="Atnoor D."/>
            <person name="Brown A."/>
            <person name="Allen N."/>
            <person name="Naylor J."/>
            <person name="Stange-Thomann N."/>
            <person name="DeArellano K."/>
            <person name="Johnson R."/>
            <person name="Linton L."/>
            <person name="McEwan P."/>
            <person name="McKernan K."/>
            <person name="Talamas J."/>
            <person name="Tirrell A."/>
            <person name="Ye W."/>
            <person name="Zimmer A."/>
            <person name="Barber R.D."/>
            <person name="Cann I."/>
            <person name="Graham D.E."/>
            <person name="Grahame D.A."/>
            <person name="Guss A."/>
            <person name="Hedderich R."/>
            <person name="Ingram-Smith C."/>
            <person name="Kuettner C.H."/>
            <person name="Krzycki J.A."/>
            <person name="Leigh J.A."/>
            <person name="Li W."/>
            <person name="Liu J."/>
            <person name="Mukhopadhyay B."/>
            <person name="Reeve J.N."/>
            <person name="Smith K."/>
            <person name="Springer T.A."/>
            <person name="Umayam L.A."/>
            <person name="White O."/>
            <person name="White R.H."/>
            <person name="de Macario E.C."/>
            <person name="Ferry J.G."/>
            <person name="Jarrell K.F."/>
            <person name="Jing H."/>
            <person name="Macario A.J.L."/>
            <person name="Paulsen I."/>
            <person name="Pritchett M."/>
            <person name="Sowers K.R."/>
            <person name="Swanson R.V."/>
            <person name="Zinder S.H."/>
            <person name="Lander E."/>
            <person name="Metcalf W.W."/>
            <person name="Birren B."/>
        </authorList>
    </citation>
    <scope>NUCLEOTIDE SEQUENCE [LARGE SCALE GENOMIC DNA]</scope>
    <source>
        <strain evidence="2">ATCC 35395 / DSM 2834 / JCM 12185 / C2A</strain>
    </source>
</reference>
<sequence>MKTLLNATTLKIASVAKRHGVKKLPKTGSENSAMMKLYQGTKRTCTGTKQTWTSSGSRTKASLTWTTCRILIFLKTR</sequence>
<dbReference type="KEGG" id="mac:MA_0483"/>
<dbReference type="AlphaFoldDB" id="Q8TTF4"/>
<evidence type="ECO:0000313" key="2">
    <source>
        <dbReference type="Proteomes" id="UP000002487"/>
    </source>
</evidence>
<dbReference type="Proteomes" id="UP000002487">
    <property type="component" value="Chromosome"/>
</dbReference>
<dbReference type="EMBL" id="AE010299">
    <property type="protein sequence ID" value="AAM03927.1"/>
    <property type="molecule type" value="Genomic_DNA"/>
</dbReference>
<organism evidence="1 2">
    <name type="scientific">Methanosarcina acetivorans (strain ATCC 35395 / DSM 2834 / JCM 12185 / C2A)</name>
    <dbReference type="NCBI Taxonomy" id="188937"/>
    <lineage>
        <taxon>Archaea</taxon>
        <taxon>Methanobacteriati</taxon>
        <taxon>Methanobacteriota</taxon>
        <taxon>Stenosarchaea group</taxon>
        <taxon>Methanomicrobia</taxon>
        <taxon>Methanosarcinales</taxon>
        <taxon>Methanosarcinaceae</taxon>
        <taxon>Methanosarcina</taxon>
    </lineage>
</organism>
<dbReference type="EnsemblBacteria" id="AAM03927">
    <property type="protein sequence ID" value="AAM03927"/>
    <property type="gene ID" value="MA_0483"/>
</dbReference>
<dbReference type="HOGENOM" id="CLU_2629679_0_0_2"/>
<keyword evidence="2" id="KW-1185">Reference proteome</keyword>
<evidence type="ECO:0000313" key="1">
    <source>
        <dbReference type="EMBL" id="AAM03927.1"/>
    </source>
</evidence>
<gene>
    <name evidence="1" type="ordered locus">MA_0483</name>
</gene>
<protein>
    <submittedName>
        <fullName evidence="1">Uncharacterized protein</fullName>
    </submittedName>
</protein>
<proteinExistence type="predicted"/>